<accession>A0ABX8Z1B1</accession>
<dbReference type="EMBL" id="CP075586">
    <property type="protein sequence ID" value="QZA59472.1"/>
    <property type="molecule type" value="Genomic_DNA"/>
</dbReference>
<proteinExistence type="predicted"/>
<keyword evidence="1" id="KW-0614">Plasmid</keyword>
<name>A0ABX8Z1B1_9BACT</name>
<organism evidence="1 2">
    <name type="scientific">Candidatus Rhabdochlamydia porcellionis</name>
    <dbReference type="NCBI Taxonomy" id="225148"/>
    <lineage>
        <taxon>Bacteria</taxon>
        <taxon>Pseudomonadati</taxon>
        <taxon>Chlamydiota</taxon>
        <taxon>Chlamydiia</taxon>
        <taxon>Parachlamydiales</taxon>
        <taxon>Candidatus Rhabdochlamydiaceae</taxon>
        <taxon>Candidatus Rhabdochlamydia</taxon>
    </lineage>
</organism>
<evidence type="ECO:0000313" key="1">
    <source>
        <dbReference type="EMBL" id="QZA59472.1"/>
    </source>
</evidence>
<dbReference type="Proteomes" id="UP000822862">
    <property type="component" value="Plasmid unnamed"/>
</dbReference>
<gene>
    <name evidence="1" type="ORF">RHAB15C_0001406</name>
</gene>
<sequence length="190" mass="21416">MIRQEKKQVVHTQNPRLVGCDRKGNFHGMHVFMPPYSRIYVTNQSYTTGAPKFQKETKNLNPVFQEKEDSYEYTTNISPVNTLSIHPSIAKVWVTFSGVTGEVYEGFNVMSVHKKNTGSYLISFIIPMTSTNYVPIVAAEGFNVQAAPILLKTHTLEIGTKIIEKNAKLIFHDSHTVHVVIFGNLHSSCM</sequence>
<dbReference type="RefSeq" id="WP_194845908.1">
    <property type="nucleotide sequence ID" value="NZ_CP075586.1"/>
</dbReference>
<protein>
    <submittedName>
        <fullName evidence="1">Uncharacterized protein</fullName>
    </submittedName>
</protein>
<reference evidence="1 2" key="1">
    <citation type="submission" date="2021-05" db="EMBL/GenBank/DDBJ databases">
        <title>Ecology and evolution of chlamydial symbionts of arthropods.</title>
        <authorList>
            <person name="Halter T."/>
            <person name="Sixt B.S."/>
            <person name="Toenshoff E.R."/>
            <person name="Koestlbacher S."/>
            <person name="Schulz F."/>
            <person name="Kostanjsek R."/>
            <person name="Collingro A."/>
            <person name="Hendrickx F."/>
            <person name="Horn M."/>
        </authorList>
    </citation>
    <scope>NUCLEOTIDE SEQUENCE [LARGE SCALE GENOMIC DNA]</scope>
    <source>
        <strain evidence="1 2">15C</strain>
        <plasmid evidence="1 2">unnamed</plasmid>
    </source>
</reference>
<evidence type="ECO:0000313" key="2">
    <source>
        <dbReference type="Proteomes" id="UP000822862"/>
    </source>
</evidence>
<geneLocation type="plasmid" evidence="1 2">
    <name>unnamed</name>
</geneLocation>
<keyword evidence="2" id="KW-1185">Reference proteome</keyword>